<feature type="binding site" evidence="11">
    <location>
        <position position="166"/>
    </location>
    <ligand>
        <name>ATP</name>
        <dbReference type="ChEBI" id="CHEBI:30616"/>
    </ligand>
</feature>
<dbReference type="Pfam" id="PF02110">
    <property type="entry name" value="HK"/>
    <property type="match status" value="1"/>
</dbReference>
<keyword evidence="8 11" id="KW-0067">ATP-binding</keyword>
<accession>A0A4V6P8R1</accession>
<keyword evidence="9 11" id="KW-0460">Magnesium</keyword>
<proteinExistence type="inferred from homology"/>
<organism evidence="12 13">
    <name type="scientific">Arundinibacter roseus</name>
    <dbReference type="NCBI Taxonomy" id="2070510"/>
    <lineage>
        <taxon>Bacteria</taxon>
        <taxon>Pseudomonadati</taxon>
        <taxon>Bacteroidota</taxon>
        <taxon>Cytophagia</taxon>
        <taxon>Cytophagales</taxon>
        <taxon>Spirosomataceae</taxon>
        <taxon>Arundinibacter</taxon>
    </lineage>
</organism>
<evidence type="ECO:0000313" key="13">
    <source>
        <dbReference type="Proteomes" id="UP000295706"/>
    </source>
</evidence>
<keyword evidence="13" id="KW-1185">Reference proteome</keyword>
<keyword evidence="10 11" id="KW-0784">Thiamine biosynthesis</keyword>
<protein>
    <recommendedName>
        <fullName evidence="11">Hydroxyethylthiazole kinase</fullName>
        <ecNumber evidence="11">2.7.1.50</ecNumber>
    </recommendedName>
    <alternativeName>
        <fullName evidence="11">4-methyl-5-beta-hydroxyethylthiazole kinase</fullName>
        <shortName evidence="11">TH kinase</shortName>
        <shortName evidence="11">Thz kinase</shortName>
    </alternativeName>
</protein>
<dbReference type="GO" id="GO:0004417">
    <property type="term" value="F:hydroxyethylthiazole kinase activity"/>
    <property type="evidence" value="ECO:0007669"/>
    <property type="project" value="UniProtKB-UniRule"/>
</dbReference>
<dbReference type="PIRSF" id="PIRSF000513">
    <property type="entry name" value="Thz_kinase"/>
    <property type="match status" value="1"/>
</dbReference>
<dbReference type="PRINTS" id="PR01099">
    <property type="entry name" value="HYETHTZKNASE"/>
</dbReference>
<evidence type="ECO:0000256" key="1">
    <source>
        <dbReference type="ARBA" id="ARBA00001771"/>
    </source>
</evidence>
<dbReference type="InterPro" id="IPR000417">
    <property type="entry name" value="Hyethyz_kinase"/>
</dbReference>
<dbReference type="InterPro" id="IPR029056">
    <property type="entry name" value="Ribokinase-like"/>
</dbReference>
<keyword evidence="4 11" id="KW-0808">Transferase</keyword>
<keyword evidence="6 11" id="KW-0547">Nucleotide-binding</keyword>
<evidence type="ECO:0000256" key="7">
    <source>
        <dbReference type="ARBA" id="ARBA00022777"/>
    </source>
</evidence>
<feature type="binding site" evidence="11">
    <location>
        <position position="44"/>
    </location>
    <ligand>
        <name>substrate</name>
    </ligand>
</feature>
<comment type="catalytic activity">
    <reaction evidence="1 11">
        <text>5-(2-hydroxyethyl)-4-methylthiazole + ATP = 4-methyl-5-(2-phosphooxyethyl)-thiazole + ADP + H(+)</text>
        <dbReference type="Rhea" id="RHEA:24212"/>
        <dbReference type="ChEBI" id="CHEBI:15378"/>
        <dbReference type="ChEBI" id="CHEBI:17957"/>
        <dbReference type="ChEBI" id="CHEBI:30616"/>
        <dbReference type="ChEBI" id="CHEBI:58296"/>
        <dbReference type="ChEBI" id="CHEBI:456216"/>
        <dbReference type="EC" id="2.7.1.50"/>
    </reaction>
</comment>
<dbReference type="Gene3D" id="3.40.1190.20">
    <property type="match status" value="1"/>
</dbReference>
<dbReference type="GO" id="GO:0005524">
    <property type="term" value="F:ATP binding"/>
    <property type="evidence" value="ECO:0007669"/>
    <property type="project" value="UniProtKB-UniRule"/>
</dbReference>
<reference evidence="12 13" key="1">
    <citation type="submission" date="2019-02" db="EMBL/GenBank/DDBJ databases">
        <title>Arundinibacter roseus gen. nov., sp. nov., a new member of the family Cytophagaceae.</title>
        <authorList>
            <person name="Szuroczki S."/>
            <person name="Khayer B."/>
            <person name="Sproer C."/>
            <person name="Toumi M."/>
            <person name="Szabo A."/>
            <person name="Felfoldi T."/>
            <person name="Schumann P."/>
            <person name="Toth E."/>
        </authorList>
    </citation>
    <scope>NUCLEOTIDE SEQUENCE [LARGE SCALE GENOMIC DNA]</scope>
    <source>
        <strain evidence="12 13">DMA-k-7a</strain>
    </source>
</reference>
<dbReference type="AlphaFoldDB" id="A0A4V6P8R1"/>
<dbReference type="CDD" id="cd01170">
    <property type="entry name" value="THZ_kinase"/>
    <property type="match status" value="1"/>
</dbReference>
<dbReference type="NCBIfam" id="TIGR00694">
    <property type="entry name" value="thiM"/>
    <property type="match status" value="1"/>
</dbReference>
<evidence type="ECO:0000313" key="12">
    <source>
        <dbReference type="EMBL" id="TDB68105.1"/>
    </source>
</evidence>
<comment type="pathway">
    <text evidence="3 11">Cofactor biosynthesis; thiamine diphosphate biosynthesis; 4-methyl-5-(2-phosphoethyl)-thiazole from 5-(2-hydroxyethyl)-4-methylthiazole: step 1/1.</text>
</comment>
<dbReference type="GO" id="GO:0009229">
    <property type="term" value="P:thiamine diphosphate biosynthetic process"/>
    <property type="evidence" value="ECO:0007669"/>
    <property type="project" value="UniProtKB-UniRule"/>
</dbReference>
<dbReference type="GO" id="GO:0009228">
    <property type="term" value="P:thiamine biosynthetic process"/>
    <property type="evidence" value="ECO:0007669"/>
    <property type="project" value="UniProtKB-KW"/>
</dbReference>
<dbReference type="EC" id="2.7.1.50" evidence="11"/>
<dbReference type="NCBIfam" id="NF006830">
    <property type="entry name" value="PRK09355.1"/>
    <property type="match status" value="1"/>
</dbReference>
<feature type="binding site" evidence="11">
    <location>
        <position position="193"/>
    </location>
    <ligand>
        <name>substrate</name>
    </ligand>
</feature>
<comment type="function">
    <text evidence="11">Catalyzes the phosphorylation of the hydroxyl group of 4-methyl-5-beta-hydroxyethylthiazole (THZ).</text>
</comment>
<comment type="cofactor">
    <cofactor evidence="2 11">
        <name>Mg(2+)</name>
        <dbReference type="ChEBI" id="CHEBI:18420"/>
    </cofactor>
</comment>
<dbReference type="RefSeq" id="WP_132114750.1">
    <property type="nucleotide sequence ID" value="NZ_SMJU01000002.1"/>
</dbReference>
<evidence type="ECO:0000256" key="9">
    <source>
        <dbReference type="ARBA" id="ARBA00022842"/>
    </source>
</evidence>
<dbReference type="UniPathway" id="UPA00060">
    <property type="reaction ID" value="UER00139"/>
</dbReference>
<evidence type="ECO:0000256" key="4">
    <source>
        <dbReference type="ARBA" id="ARBA00022679"/>
    </source>
</evidence>
<comment type="caution">
    <text evidence="12">The sequence shown here is derived from an EMBL/GenBank/DDBJ whole genome shotgun (WGS) entry which is preliminary data.</text>
</comment>
<keyword evidence="5 11" id="KW-0479">Metal-binding</keyword>
<evidence type="ECO:0000256" key="8">
    <source>
        <dbReference type="ARBA" id="ARBA00022840"/>
    </source>
</evidence>
<sequence length="267" mass="27483">MKNSPQAALTTLRATRPLVHNITNYVVMNFTANALLALGASPVMAHAAEEVDEMVALSGALVINIGTLSTPWVSAMQQAMQTAARLGKPIILDPVGAGATSFRNQVLVQLLAQATPTVIRGNASEIRALAGLTGSTRGVDSTDSSLQSIEAARILHDRHGCVVSVSGAVDVVLDGKQVALIENGHSVMSQVTGMGCSASSVAAAFCAGGGSMFEAAVAAATTMGVCGEMAAERSTLPGSFQIHFLDALAEISPELLTEKAKIAWQEI</sequence>
<evidence type="ECO:0000256" key="11">
    <source>
        <dbReference type="HAMAP-Rule" id="MF_00228"/>
    </source>
</evidence>
<keyword evidence="7 11" id="KW-0418">Kinase</keyword>
<dbReference type="SUPFAM" id="SSF53613">
    <property type="entry name" value="Ribokinase-like"/>
    <property type="match status" value="1"/>
</dbReference>
<dbReference type="Proteomes" id="UP000295706">
    <property type="component" value="Unassembled WGS sequence"/>
</dbReference>
<evidence type="ECO:0000256" key="3">
    <source>
        <dbReference type="ARBA" id="ARBA00004868"/>
    </source>
</evidence>
<dbReference type="EMBL" id="SMJU01000002">
    <property type="protein sequence ID" value="TDB68105.1"/>
    <property type="molecule type" value="Genomic_DNA"/>
</dbReference>
<evidence type="ECO:0000256" key="6">
    <source>
        <dbReference type="ARBA" id="ARBA00022741"/>
    </source>
</evidence>
<name>A0A4V6P8R1_9BACT</name>
<dbReference type="GO" id="GO:0000287">
    <property type="term" value="F:magnesium ion binding"/>
    <property type="evidence" value="ECO:0007669"/>
    <property type="project" value="UniProtKB-UniRule"/>
</dbReference>
<evidence type="ECO:0000256" key="5">
    <source>
        <dbReference type="ARBA" id="ARBA00022723"/>
    </source>
</evidence>
<evidence type="ECO:0000256" key="10">
    <source>
        <dbReference type="ARBA" id="ARBA00022977"/>
    </source>
</evidence>
<feature type="binding site" evidence="11">
    <location>
        <position position="120"/>
    </location>
    <ligand>
        <name>ATP</name>
        <dbReference type="ChEBI" id="CHEBI:30616"/>
    </ligand>
</feature>
<evidence type="ECO:0000256" key="2">
    <source>
        <dbReference type="ARBA" id="ARBA00001946"/>
    </source>
</evidence>
<gene>
    <name evidence="11" type="primary">thiM</name>
    <name evidence="12" type="ORF">EZE20_04060</name>
</gene>
<dbReference type="HAMAP" id="MF_00228">
    <property type="entry name" value="Thz_kinase"/>
    <property type="match status" value="1"/>
</dbReference>
<comment type="similarity">
    <text evidence="11">Belongs to the Thz kinase family.</text>
</comment>
<dbReference type="OrthoDB" id="9778146at2"/>